<evidence type="ECO:0008006" key="3">
    <source>
        <dbReference type="Google" id="ProtNLM"/>
    </source>
</evidence>
<dbReference type="STRING" id="720554.Clocl_3611"/>
<gene>
    <name evidence="1" type="ordered locus">Clocl_3611</name>
</gene>
<dbReference type="EMBL" id="CP003065">
    <property type="protein sequence ID" value="AEV70082.1"/>
    <property type="molecule type" value="Genomic_DNA"/>
</dbReference>
<evidence type="ECO:0000313" key="2">
    <source>
        <dbReference type="Proteomes" id="UP000005435"/>
    </source>
</evidence>
<keyword evidence="2" id="KW-1185">Reference proteome</keyword>
<dbReference type="eggNOG" id="ENOG502ZW5J">
    <property type="taxonomic scope" value="Bacteria"/>
</dbReference>
<accession>G8LZC0</accession>
<protein>
    <recommendedName>
        <fullName evidence="3">Lipoprotein SmpA/OmlA domain-containing protein</fullName>
    </recommendedName>
</protein>
<name>G8LZC0_ACECE</name>
<reference evidence="2" key="1">
    <citation type="submission" date="2011-12" db="EMBL/GenBank/DDBJ databases">
        <title>Complete sequence of Clostridium clariflavum DSM 19732.</title>
        <authorList>
            <consortium name="US DOE Joint Genome Institute"/>
            <person name="Lucas S."/>
            <person name="Han J."/>
            <person name="Lapidus A."/>
            <person name="Cheng J.-F."/>
            <person name="Goodwin L."/>
            <person name="Pitluck S."/>
            <person name="Peters L."/>
            <person name="Teshima H."/>
            <person name="Detter J.C."/>
            <person name="Han C."/>
            <person name="Tapia R."/>
            <person name="Land M."/>
            <person name="Hauser L."/>
            <person name="Kyrpides N."/>
            <person name="Ivanova N."/>
            <person name="Pagani I."/>
            <person name="Kitzmiller T."/>
            <person name="Lynd L."/>
            <person name="Izquierdo J."/>
            <person name="Woyke T."/>
        </authorList>
    </citation>
    <scope>NUCLEOTIDE SEQUENCE [LARGE SCALE GENOMIC DNA]</scope>
    <source>
        <strain evidence="2">DSM 19732 / NBRC 101661 / EBR45</strain>
    </source>
</reference>
<evidence type="ECO:0000313" key="1">
    <source>
        <dbReference type="EMBL" id="AEV70082.1"/>
    </source>
</evidence>
<dbReference type="OrthoDB" id="9882915at2"/>
<organism evidence="1 2">
    <name type="scientific">Acetivibrio clariflavus (strain DSM 19732 / NBRC 101661 / EBR45)</name>
    <name type="common">Clostridium clariflavum</name>
    <dbReference type="NCBI Taxonomy" id="720554"/>
    <lineage>
        <taxon>Bacteria</taxon>
        <taxon>Bacillati</taxon>
        <taxon>Bacillota</taxon>
        <taxon>Clostridia</taxon>
        <taxon>Eubacteriales</taxon>
        <taxon>Oscillospiraceae</taxon>
        <taxon>Acetivibrio</taxon>
    </lineage>
</organism>
<dbReference type="HOGENOM" id="CLU_2300871_0_0_9"/>
<sequence precursor="true">MRKKLLLVTFLILCIIGIIGCSKEDSVTKTSPNIREQVIGTLQNDVHRILGEPSGKLSGFSGEIYTFDNGTQMVFYYDNQMRVEKVRINDKDGTNTLSIE</sequence>
<dbReference type="Proteomes" id="UP000005435">
    <property type="component" value="Chromosome"/>
</dbReference>
<dbReference type="PROSITE" id="PS51257">
    <property type="entry name" value="PROKAR_LIPOPROTEIN"/>
    <property type="match status" value="1"/>
</dbReference>
<proteinExistence type="predicted"/>
<dbReference type="KEGG" id="ccl:Clocl_3611"/>
<dbReference type="RefSeq" id="WP_014256608.1">
    <property type="nucleotide sequence ID" value="NC_016627.1"/>
</dbReference>
<dbReference type="AlphaFoldDB" id="G8LZC0"/>
<reference evidence="1 2" key="2">
    <citation type="journal article" date="2012" name="Stand. Genomic Sci.">
        <title>Complete Genome Sequence of Clostridium clariflavum DSM 19732.</title>
        <authorList>
            <person name="Izquierdo J.A."/>
            <person name="Goodwin L."/>
            <person name="Davenport K.W."/>
            <person name="Teshima H."/>
            <person name="Bruce D."/>
            <person name="Detter C."/>
            <person name="Tapia R."/>
            <person name="Han S."/>
            <person name="Land M."/>
            <person name="Hauser L."/>
            <person name="Jeffries C.D."/>
            <person name="Han J."/>
            <person name="Pitluck S."/>
            <person name="Nolan M."/>
            <person name="Chen A."/>
            <person name="Huntemann M."/>
            <person name="Mavromatis K."/>
            <person name="Mikhailova N."/>
            <person name="Liolios K."/>
            <person name="Woyke T."/>
            <person name="Lynd L.R."/>
        </authorList>
    </citation>
    <scope>NUCLEOTIDE SEQUENCE [LARGE SCALE GENOMIC DNA]</scope>
    <source>
        <strain evidence="2">DSM 19732 / NBRC 101661 / EBR45</strain>
    </source>
</reference>